<proteinExistence type="predicted"/>
<protein>
    <submittedName>
        <fullName evidence="3">Suppressor of fused domain protein</fullName>
    </submittedName>
</protein>
<evidence type="ECO:0000313" key="4">
    <source>
        <dbReference type="Proteomes" id="UP001356095"/>
    </source>
</evidence>
<dbReference type="EMBL" id="JAUZMY010000065">
    <property type="protein sequence ID" value="MEE2041758.1"/>
    <property type="molecule type" value="Genomic_DNA"/>
</dbReference>
<evidence type="ECO:0000313" key="3">
    <source>
        <dbReference type="EMBL" id="MEE2041758.1"/>
    </source>
</evidence>
<dbReference type="Pfam" id="PF05076">
    <property type="entry name" value="SUFU"/>
    <property type="match status" value="1"/>
</dbReference>
<name>A0ABU7KHT0_9ACTN</name>
<evidence type="ECO:0000259" key="2">
    <source>
        <dbReference type="Pfam" id="PF05076"/>
    </source>
</evidence>
<feature type="region of interest" description="Disordered" evidence="1">
    <location>
        <begin position="1"/>
        <end position="72"/>
    </location>
</feature>
<dbReference type="InterPro" id="IPR037181">
    <property type="entry name" value="SUFU_N"/>
</dbReference>
<accession>A0ABU7KHT0</accession>
<dbReference type="InterPro" id="IPR020941">
    <property type="entry name" value="SUFU-like_domain"/>
</dbReference>
<dbReference type="PANTHER" id="PTHR10928">
    <property type="entry name" value="SUPPRESSOR OF FUSED"/>
    <property type="match status" value="1"/>
</dbReference>
<dbReference type="Proteomes" id="UP001356095">
    <property type="component" value="Unassembled WGS sequence"/>
</dbReference>
<evidence type="ECO:0000256" key="1">
    <source>
        <dbReference type="SAM" id="MobiDB-lite"/>
    </source>
</evidence>
<comment type="caution">
    <text evidence="3">The sequence shown here is derived from an EMBL/GenBank/DDBJ whole genome shotgun (WGS) entry which is preliminary data.</text>
</comment>
<feature type="domain" description="Suppressor of fused-like" evidence="2">
    <location>
        <begin position="129"/>
        <end position="277"/>
    </location>
</feature>
<sequence>MSRGSLVGIGRRGRRSAEGLPRAAAGPVTASGPHAGRSYPRTWTIACGGRRRTAGGQAAPDRPRGPPTTVTATTDLESDDAMLEMLPGLVRIYEEWAERYPDVQPLTVQFAADGESGAVLDGVLAYPLDGHWLLVSFGLTELGEKTSGEARVSGAGFEFTCRVPREDGDEAVPAWALRVLHALADRFLAGSDLDVGHWIVTPAPLGGEPANGDMTSLVIVPDVEIRAMDTPNGIVLFFQLVGLKAEEGADVQKAGTAAPLVALLRDRDPKMLSDPSRDTVRI</sequence>
<keyword evidence="4" id="KW-1185">Reference proteome</keyword>
<reference evidence="3 4" key="1">
    <citation type="submission" date="2023-08" db="EMBL/GenBank/DDBJ databases">
        <authorList>
            <person name="Girao M."/>
            <person name="Carvalho M.F."/>
        </authorList>
    </citation>
    <scope>NUCLEOTIDE SEQUENCE [LARGE SCALE GENOMIC DNA]</scope>
    <source>
        <strain evidence="3 4">CT-R113</strain>
    </source>
</reference>
<dbReference type="PANTHER" id="PTHR10928:SF2">
    <property type="entry name" value="SUPPRESSOR OF FUSED HOMOLOG"/>
    <property type="match status" value="1"/>
</dbReference>
<dbReference type="InterPro" id="IPR007768">
    <property type="entry name" value="Suppressor_of_fused"/>
</dbReference>
<gene>
    <name evidence="3" type="ORF">Q8791_31505</name>
</gene>
<organism evidence="3 4">
    <name type="scientific">Nocardiopsis codii</name>
    <dbReference type="NCBI Taxonomy" id="3065942"/>
    <lineage>
        <taxon>Bacteria</taxon>
        <taxon>Bacillati</taxon>
        <taxon>Actinomycetota</taxon>
        <taxon>Actinomycetes</taxon>
        <taxon>Streptosporangiales</taxon>
        <taxon>Nocardiopsidaceae</taxon>
        <taxon>Nocardiopsis</taxon>
    </lineage>
</organism>
<dbReference type="SUPFAM" id="SSF103359">
    <property type="entry name" value="Suppressor of Fused, N-terminal domain"/>
    <property type="match status" value="1"/>
</dbReference>